<keyword evidence="4" id="KW-1185">Reference proteome</keyword>
<protein>
    <submittedName>
        <fullName evidence="3">Uncharacterized protein</fullName>
    </submittedName>
</protein>
<dbReference type="AlphaFoldDB" id="A0A151RSS3"/>
<dbReference type="Gramene" id="C.cajan_29080.t">
    <property type="protein sequence ID" value="C.cajan_29080.t"/>
    <property type="gene ID" value="C.cajan_29080"/>
</dbReference>
<dbReference type="OMA" id="NEWEMLA"/>
<evidence type="ECO:0000256" key="1">
    <source>
        <dbReference type="SAM" id="Coils"/>
    </source>
</evidence>
<name>A0A151RSS3_CAJCA</name>
<feature type="compositionally biased region" description="Basic and acidic residues" evidence="2">
    <location>
        <begin position="106"/>
        <end position="121"/>
    </location>
</feature>
<reference evidence="3" key="1">
    <citation type="journal article" date="2012" name="Nat. Biotechnol.">
        <title>Draft genome sequence of pigeonpea (Cajanus cajan), an orphan legume crop of resource-poor farmers.</title>
        <authorList>
            <person name="Varshney R.K."/>
            <person name="Chen W."/>
            <person name="Li Y."/>
            <person name="Bharti A.K."/>
            <person name="Saxena R.K."/>
            <person name="Schlueter J.A."/>
            <person name="Donoghue M.T."/>
            <person name="Azam S."/>
            <person name="Fan G."/>
            <person name="Whaley A.M."/>
            <person name="Farmer A.D."/>
            <person name="Sheridan J."/>
            <person name="Iwata A."/>
            <person name="Tuteja R."/>
            <person name="Penmetsa R.V."/>
            <person name="Wu W."/>
            <person name="Upadhyaya H.D."/>
            <person name="Yang S.P."/>
            <person name="Shah T."/>
            <person name="Saxena K.B."/>
            <person name="Michael T."/>
            <person name="McCombie W.R."/>
            <person name="Yang B."/>
            <person name="Zhang G."/>
            <person name="Yang H."/>
            <person name="Wang J."/>
            <person name="Spillane C."/>
            <person name="Cook D.R."/>
            <person name="May G.D."/>
            <person name="Xu X."/>
            <person name="Jackson S.A."/>
        </authorList>
    </citation>
    <scope>NUCLEOTIDE SEQUENCE [LARGE SCALE GENOMIC DNA]</scope>
</reference>
<dbReference type="PANTHER" id="PTHR21654:SF31">
    <property type="entry name" value="OS02G0104500 PROTEIN"/>
    <property type="match status" value="1"/>
</dbReference>
<organism evidence="3 4">
    <name type="scientific">Cajanus cajan</name>
    <name type="common">Pigeon pea</name>
    <name type="synonym">Cajanus indicus</name>
    <dbReference type="NCBI Taxonomy" id="3821"/>
    <lineage>
        <taxon>Eukaryota</taxon>
        <taxon>Viridiplantae</taxon>
        <taxon>Streptophyta</taxon>
        <taxon>Embryophyta</taxon>
        <taxon>Tracheophyta</taxon>
        <taxon>Spermatophyta</taxon>
        <taxon>Magnoliopsida</taxon>
        <taxon>eudicotyledons</taxon>
        <taxon>Gunneridae</taxon>
        <taxon>Pentapetalae</taxon>
        <taxon>rosids</taxon>
        <taxon>fabids</taxon>
        <taxon>Fabales</taxon>
        <taxon>Fabaceae</taxon>
        <taxon>Papilionoideae</taxon>
        <taxon>50 kb inversion clade</taxon>
        <taxon>NPAAA clade</taxon>
        <taxon>indigoferoid/millettioid clade</taxon>
        <taxon>Phaseoleae</taxon>
        <taxon>Cajanus</taxon>
    </lineage>
</organism>
<proteinExistence type="predicted"/>
<feature type="coiled-coil region" evidence="1">
    <location>
        <begin position="146"/>
        <end position="180"/>
    </location>
</feature>
<gene>
    <name evidence="3" type="ORF">KK1_032822</name>
</gene>
<sequence>MANTFYPQLTLDSSCPSTFIPNYSAHLQHHPRQYQHFYQFSQHPNELQASQQDQPQCFGLVNCPQEESTATMSFWKAFDTVVSDAEGVNEKYGELEAVYKKRKGDDNEKKSCVEKSGDGGMKRGRKRRKVEKEMGAFLERLVKRVMKQQEGLQKRLMEVIERMEKEREEWEERWRVRETEIQEREAIAKARERDLASWRDSSIVSTIEKISGQSFLLFSANLSTNHT</sequence>
<dbReference type="STRING" id="3821.A0A151RSS3"/>
<keyword evidence="1" id="KW-0175">Coiled coil</keyword>
<feature type="region of interest" description="Disordered" evidence="2">
    <location>
        <begin position="106"/>
        <end position="129"/>
    </location>
</feature>
<accession>A0A151RSS3</accession>
<evidence type="ECO:0000313" key="4">
    <source>
        <dbReference type="Proteomes" id="UP000075243"/>
    </source>
</evidence>
<dbReference type="PANTHER" id="PTHR21654">
    <property type="entry name" value="FI21293P1"/>
    <property type="match status" value="1"/>
</dbReference>
<evidence type="ECO:0000313" key="3">
    <source>
        <dbReference type="EMBL" id="KYP45594.1"/>
    </source>
</evidence>
<evidence type="ECO:0000256" key="2">
    <source>
        <dbReference type="SAM" id="MobiDB-lite"/>
    </source>
</evidence>
<dbReference type="Proteomes" id="UP000075243">
    <property type="component" value="Unassembled WGS sequence"/>
</dbReference>
<dbReference type="EMBL" id="KQ483585">
    <property type="protein sequence ID" value="KYP45594.1"/>
    <property type="molecule type" value="Genomic_DNA"/>
</dbReference>